<proteinExistence type="predicted"/>
<dbReference type="InterPro" id="IPR011990">
    <property type="entry name" value="TPR-like_helical_dom_sf"/>
</dbReference>
<keyword evidence="4" id="KW-0808">Transferase</keyword>
<dbReference type="SMART" id="SM00028">
    <property type="entry name" value="TPR"/>
    <property type="match status" value="3"/>
</dbReference>
<dbReference type="Proteomes" id="UP000324996">
    <property type="component" value="Unassembled WGS sequence"/>
</dbReference>
<dbReference type="SMART" id="SM00388">
    <property type="entry name" value="HisKA"/>
    <property type="match status" value="1"/>
</dbReference>
<evidence type="ECO:0000256" key="6">
    <source>
        <dbReference type="SAM" id="Phobius"/>
    </source>
</evidence>
<dbReference type="EMBL" id="BKCN01000003">
    <property type="protein sequence ID" value="GER03392.1"/>
    <property type="molecule type" value="Genomic_DNA"/>
</dbReference>
<dbReference type="InterPro" id="IPR036890">
    <property type="entry name" value="HATPase_C_sf"/>
</dbReference>
<dbReference type="SUPFAM" id="SSF47384">
    <property type="entry name" value="Homodimeric domain of signal transducing histidine kinase"/>
    <property type="match status" value="1"/>
</dbReference>
<reference evidence="8 9" key="1">
    <citation type="submission" date="2019-09" db="EMBL/GenBank/DDBJ databases">
        <title>NBRP : Genome information of microbial organism related human and environment.</title>
        <authorList>
            <person name="Hattori M."/>
            <person name="Oshima K."/>
            <person name="Inaba H."/>
            <person name="Suda W."/>
            <person name="Sakamoto M."/>
            <person name="Iino T."/>
            <person name="Kitahara M."/>
            <person name="Oshida Y."/>
            <person name="Iida T."/>
            <person name="Kudo T."/>
            <person name="Itoh T."/>
            <person name="Ohkuma M."/>
        </authorList>
    </citation>
    <scope>NUCLEOTIDE SEQUENCE [LARGE SCALE GENOMIC DNA]</scope>
    <source>
        <strain evidence="8 9">Q-1</strain>
    </source>
</reference>
<dbReference type="Pfam" id="PF13181">
    <property type="entry name" value="TPR_8"/>
    <property type="match status" value="1"/>
</dbReference>
<keyword evidence="5" id="KW-0418">Kinase</keyword>
<sequence>MERIENGRHILSQAYLDDEIALVDQFQGRAQRLQIFRVATLFSWLELQEESLIWANRLISDARMAKDQEMEFLGQIALVYANGLEGGYQAALEVLDVYEEDARLKSEPVATVYASSRMAALYPVIGGMQQALGMLDTGFAYLDEVEDQQLRSFLRLDLLNISGYVMTSLDDFEGAARYYLKALDVSDQLGVRGDGETILFNLANTAATLDDPQRAVEIYQNLLVFLEGEQRSDSFFYVYYGLAEAYHKMEDYERSVSWADKAFATLEPNAPFSADLAVTQALNLIELNRLEDAKPYIQKMRDYIANNPELKGSEFASFLPLLLSQLEATQGQYEDALKYHMDYVAQKIKALNSMYTGDISGLRMRLYEKVEEEQTKRLAAEARQFQNEQRLKLQRLWLSVAVFAALIASILFVYQKRMNKALKLSQARAEAANAAKSHFLAQINHELRTPLNAIIGFSEMAVNEVHGPIGNRHYLDYAKSIHQAGHNLLSVISDILDLSYIGGWENDLDEKRCKADELIAEALQKVQSQAKAKEIALVVANMSAPLQFSSIELLIDRHLICKALLNLLSNAVKFSPSGTEVRITTSLLDDGSFRLCIEDKGIGMLEHDIERALQPFGQIQNVLTRNHEGAGLGLPLVAAYLDRHGGSLSIESQLAEGTKVFMTLPPDRVFVVRADAVKDKKTKMGILMGA</sequence>
<dbReference type="InterPro" id="IPR005467">
    <property type="entry name" value="His_kinase_dom"/>
</dbReference>
<feature type="domain" description="Histidine kinase" evidence="7">
    <location>
        <begin position="442"/>
        <end position="668"/>
    </location>
</feature>
<dbReference type="EC" id="2.7.13.3" evidence="2"/>
<keyword evidence="6" id="KW-0812">Transmembrane</keyword>
<dbReference type="InterPro" id="IPR003661">
    <property type="entry name" value="HisK_dim/P_dom"/>
</dbReference>
<dbReference type="PANTHER" id="PTHR43047:SF63">
    <property type="entry name" value="HISTIDINE KINASE"/>
    <property type="match status" value="1"/>
</dbReference>
<dbReference type="SUPFAM" id="SSF55874">
    <property type="entry name" value="ATPase domain of HSP90 chaperone/DNA topoisomerase II/histidine kinase"/>
    <property type="match status" value="1"/>
</dbReference>
<dbReference type="SUPFAM" id="SSF48452">
    <property type="entry name" value="TPR-like"/>
    <property type="match status" value="1"/>
</dbReference>
<evidence type="ECO:0000259" key="7">
    <source>
        <dbReference type="PROSITE" id="PS50109"/>
    </source>
</evidence>
<keyword evidence="3" id="KW-0597">Phosphoprotein</keyword>
<evidence type="ECO:0000313" key="8">
    <source>
        <dbReference type="EMBL" id="GER03392.1"/>
    </source>
</evidence>
<dbReference type="GO" id="GO:0000155">
    <property type="term" value="F:phosphorelay sensor kinase activity"/>
    <property type="evidence" value="ECO:0007669"/>
    <property type="project" value="InterPro"/>
</dbReference>
<protein>
    <recommendedName>
        <fullName evidence="2">histidine kinase</fullName>
        <ecNumber evidence="2">2.7.13.3</ecNumber>
    </recommendedName>
</protein>
<organism evidence="8 9">
    <name type="scientific">Iodidimonas nitroreducens</name>
    <dbReference type="NCBI Taxonomy" id="1236968"/>
    <lineage>
        <taxon>Bacteria</taxon>
        <taxon>Pseudomonadati</taxon>
        <taxon>Pseudomonadota</taxon>
        <taxon>Alphaproteobacteria</taxon>
        <taxon>Iodidimonadales</taxon>
        <taxon>Iodidimonadaceae</taxon>
        <taxon>Iodidimonas</taxon>
    </lineage>
</organism>
<dbReference type="PRINTS" id="PR00344">
    <property type="entry name" value="BCTRLSENSOR"/>
</dbReference>
<dbReference type="GO" id="GO:0005886">
    <property type="term" value="C:plasma membrane"/>
    <property type="evidence" value="ECO:0007669"/>
    <property type="project" value="TreeGrafter"/>
</dbReference>
<dbReference type="SMART" id="SM00387">
    <property type="entry name" value="HATPase_c"/>
    <property type="match status" value="1"/>
</dbReference>
<keyword evidence="9" id="KW-1185">Reference proteome</keyword>
<dbReference type="Pfam" id="PF02518">
    <property type="entry name" value="HATPase_c"/>
    <property type="match status" value="1"/>
</dbReference>
<dbReference type="GO" id="GO:0009927">
    <property type="term" value="F:histidine phosphotransfer kinase activity"/>
    <property type="evidence" value="ECO:0007669"/>
    <property type="project" value="TreeGrafter"/>
</dbReference>
<dbReference type="InterPro" id="IPR004358">
    <property type="entry name" value="Sig_transdc_His_kin-like_C"/>
</dbReference>
<dbReference type="PROSITE" id="PS50109">
    <property type="entry name" value="HIS_KIN"/>
    <property type="match status" value="1"/>
</dbReference>
<dbReference type="InterPro" id="IPR036097">
    <property type="entry name" value="HisK_dim/P_sf"/>
</dbReference>
<name>A0A5A7N520_9PROT</name>
<evidence type="ECO:0000256" key="1">
    <source>
        <dbReference type="ARBA" id="ARBA00000085"/>
    </source>
</evidence>
<dbReference type="AlphaFoldDB" id="A0A5A7N520"/>
<dbReference type="InterPro" id="IPR019734">
    <property type="entry name" value="TPR_rpt"/>
</dbReference>
<dbReference type="Gene3D" id="1.25.40.10">
    <property type="entry name" value="Tetratricopeptide repeat domain"/>
    <property type="match status" value="1"/>
</dbReference>
<comment type="catalytic activity">
    <reaction evidence="1">
        <text>ATP + protein L-histidine = ADP + protein N-phospho-L-histidine.</text>
        <dbReference type="EC" id="2.7.13.3"/>
    </reaction>
</comment>
<keyword evidence="6" id="KW-0472">Membrane</keyword>
<dbReference type="Pfam" id="PF00512">
    <property type="entry name" value="HisKA"/>
    <property type="match status" value="1"/>
</dbReference>
<dbReference type="PANTHER" id="PTHR43047">
    <property type="entry name" value="TWO-COMPONENT HISTIDINE PROTEIN KINASE"/>
    <property type="match status" value="1"/>
</dbReference>
<evidence type="ECO:0000256" key="2">
    <source>
        <dbReference type="ARBA" id="ARBA00012438"/>
    </source>
</evidence>
<accession>A0A5A7N520</accession>
<feature type="transmembrane region" description="Helical" evidence="6">
    <location>
        <begin position="396"/>
        <end position="414"/>
    </location>
</feature>
<keyword evidence="6" id="KW-1133">Transmembrane helix</keyword>
<comment type="caution">
    <text evidence="8">The sequence shown here is derived from an EMBL/GenBank/DDBJ whole genome shotgun (WGS) entry which is preliminary data.</text>
</comment>
<evidence type="ECO:0000313" key="9">
    <source>
        <dbReference type="Proteomes" id="UP000324996"/>
    </source>
</evidence>
<dbReference type="Gene3D" id="1.10.287.130">
    <property type="match status" value="1"/>
</dbReference>
<gene>
    <name evidence="8" type="ORF">JCM17846_10740</name>
</gene>
<evidence type="ECO:0000256" key="4">
    <source>
        <dbReference type="ARBA" id="ARBA00022679"/>
    </source>
</evidence>
<evidence type="ECO:0000256" key="3">
    <source>
        <dbReference type="ARBA" id="ARBA00022553"/>
    </source>
</evidence>
<dbReference type="Gene3D" id="3.30.565.10">
    <property type="entry name" value="Histidine kinase-like ATPase, C-terminal domain"/>
    <property type="match status" value="1"/>
</dbReference>
<dbReference type="InterPro" id="IPR003594">
    <property type="entry name" value="HATPase_dom"/>
</dbReference>
<dbReference type="CDD" id="cd00082">
    <property type="entry name" value="HisKA"/>
    <property type="match status" value="1"/>
</dbReference>
<evidence type="ECO:0000256" key="5">
    <source>
        <dbReference type="ARBA" id="ARBA00022777"/>
    </source>
</evidence>